<dbReference type="GO" id="GO:0006508">
    <property type="term" value="P:proteolysis"/>
    <property type="evidence" value="ECO:0007669"/>
    <property type="project" value="InterPro"/>
</dbReference>
<dbReference type="AlphaFoldDB" id="E4TSV4"/>
<evidence type="ECO:0000313" key="4">
    <source>
        <dbReference type="Proteomes" id="UP000008720"/>
    </source>
</evidence>
<dbReference type="KEGG" id="mtt:Ftrac_2919"/>
<dbReference type="InterPro" id="IPR005151">
    <property type="entry name" value="Tail-specific_protease"/>
</dbReference>
<dbReference type="RefSeq" id="WP_013455038.1">
    <property type="nucleotide sequence ID" value="NC_014759.1"/>
</dbReference>
<dbReference type="SUPFAM" id="SSF52096">
    <property type="entry name" value="ClpP/crotonase"/>
    <property type="match status" value="1"/>
</dbReference>
<evidence type="ECO:0000256" key="1">
    <source>
        <dbReference type="SAM" id="SignalP"/>
    </source>
</evidence>
<dbReference type="Proteomes" id="UP000008720">
    <property type="component" value="Chromosome"/>
</dbReference>
<sequence length="481" mass="55118">MQSILKTLFILLCLSLMINTVKSQNCNCSEAFDQTVQTYEQDYSLFQFKVTDENRKLYNAHTALMRQKAMQQESVTDCKQVLEQWLDFFRDGHTYIRISAETELNSEKIKISEKRFKSDYKKLAYHENPLLGIWTSKAYTVAIIPNPEGREKEADFVGVLLESTNENWSKDDVKFELTTIFGNRYNAKFYMGNHSPRTTTAEQQNTQQLSFRNNIGDWTKVWPATDMANTISEVDLKFNQFHFSEVEGIPYLRFPDFFTVEPAYVDSIVKANHDKLIAADFIIVDVRDNNGGNDATYYPVLPYILNGPIKIPNSGLWMSKGNIAQFLESSGLAGKPLEEFDEEEREMYDYVMSLEGTAFFQNPEYDSTYEPDTIYSPSKKVILLTDENTVSSGETFVFRANQSDKVVVYGQNTAGIIDGFNGLTKNIGCFNLTYPSSFRANDVQENPIDPYGIAPDVFVDEDVDVLSYSIEHMKELIRQEK</sequence>
<keyword evidence="4" id="KW-1185">Reference proteome</keyword>
<evidence type="ECO:0000259" key="2">
    <source>
        <dbReference type="Pfam" id="PF03572"/>
    </source>
</evidence>
<feature type="chain" id="PRO_5003187308" evidence="1">
    <location>
        <begin position="24"/>
        <end position="481"/>
    </location>
</feature>
<dbReference type="STRING" id="643867.Ftrac_2919"/>
<keyword evidence="1" id="KW-0732">Signal</keyword>
<protein>
    <submittedName>
        <fullName evidence="3">Peptidase S41</fullName>
    </submittedName>
</protein>
<gene>
    <name evidence="3" type="ordered locus">Ftrac_2919</name>
</gene>
<organism evidence="3 4">
    <name type="scientific">Marivirga tractuosa (strain ATCC 23168 / DSM 4126 / NBRC 15989 / NCIMB 1408 / VKM B-1430 / H-43)</name>
    <name type="common">Microscilla tractuosa</name>
    <name type="synonym">Flexibacter tractuosus</name>
    <dbReference type="NCBI Taxonomy" id="643867"/>
    <lineage>
        <taxon>Bacteria</taxon>
        <taxon>Pseudomonadati</taxon>
        <taxon>Bacteroidota</taxon>
        <taxon>Cytophagia</taxon>
        <taxon>Cytophagales</taxon>
        <taxon>Marivirgaceae</taxon>
        <taxon>Marivirga</taxon>
    </lineage>
</organism>
<dbReference type="eggNOG" id="COG0793">
    <property type="taxonomic scope" value="Bacteria"/>
</dbReference>
<evidence type="ECO:0000313" key="3">
    <source>
        <dbReference type="EMBL" id="ADR22895.1"/>
    </source>
</evidence>
<dbReference type="InterPro" id="IPR029045">
    <property type="entry name" value="ClpP/crotonase-like_dom_sf"/>
</dbReference>
<name>E4TSV4_MARTH</name>
<dbReference type="Gene3D" id="3.90.226.10">
    <property type="entry name" value="2-enoyl-CoA Hydratase, Chain A, domain 1"/>
    <property type="match status" value="1"/>
</dbReference>
<accession>E4TSV4</accession>
<proteinExistence type="predicted"/>
<feature type="domain" description="Tail specific protease" evidence="2">
    <location>
        <begin position="250"/>
        <end position="457"/>
    </location>
</feature>
<reference evidence="3 4" key="1">
    <citation type="journal article" date="2011" name="Stand. Genomic Sci.">
        <title>Complete genome sequence of Marivirga tractuosa type strain (H-43).</title>
        <authorList>
            <person name="Pagani I."/>
            <person name="Chertkov O."/>
            <person name="Lapidus A."/>
            <person name="Lucas S."/>
            <person name="Del Rio T.G."/>
            <person name="Tice H."/>
            <person name="Copeland A."/>
            <person name="Cheng J.F."/>
            <person name="Nolan M."/>
            <person name="Saunders E."/>
            <person name="Pitluck S."/>
            <person name="Held B."/>
            <person name="Goodwin L."/>
            <person name="Liolios K."/>
            <person name="Ovchinikova G."/>
            <person name="Ivanova N."/>
            <person name="Mavromatis K."/>
            <person name="Pati A."/>
            <person name="Chen A."/>
            <person name="Palaniappan K."/>
            <person name="Land M."/>
            <person name="Hauser L."/>
            <person name="Jeffries C.D."/>
            <person name="Detter J.C."/>
            <person name="Han C."/>
            <person name="Tapia R."/>
            <person name="Ngatchou-Djao O.D."/>
            <person name="Rohde M."/>
            <person name="Goker M."/>
            <person name="Spring S."/>
            <person name="Sikorski J."/>
            <person name="Woyke T."/>
            <person name="Bristow J."/>
            <person name="Eisen J.A."/>
            <person name="Markowitz V."/>
            <person name="Hugenholtz P."/>
            <person name="Klenk H.P."/>
            <person name="Kyrpides N.C."/>
        </authorList>
    </citation>
    <scope>NUCLEOTIDE SEQUENCE [LARGE SCALE GENOMIC DNA]</scope>
    <source>
        <strain evidence="4">ATCC 23168 / DSM 4126 / NBRC 15989 / NCIMB 1408 / VKM B-1430 / H-43</strain>
    </source>
</reference>
<dbReference type="GO" id="GO:0008236">
    <property type="term" value="F:serine-type peptidase activity"/>
    <property type="evidence" value="ECO:0007669"/>
    <property type="project" value="InterPro"/>
</dbReference>
<dbReference type="OrthoDB" id="2327485at2"/>
<dbReference type="EMBL" id="CP002349">
    <property type="protein sequence ID" value="ADR22895.1"/>
    <property type="molecule type" value="Genomic_DNA"/>
</dbReference>
<feature type="signal peptide" evidence="1">
    <location>
        <begin position="1"/>
        <end position="23"/>
    </location>
</feature>
<dbReference type="Pfam" id="PF03572">
    <property type="entry name" value="Peptidase_S41"/>
    <property type="match status" value="1"/>
</dbReference>
<dbReference type="HOGENOM" id="CLU_045507_0_0_10"/>